<accession>A0AAD7BIF0</accession>
<evidence type="ECO:0000313" key="2">
    <source>
        <dbReference type="EMBL" id="KAJ7621665.1"/>
    </source>
</evidence>
<feature type="transmembrane region" description="Helical" evidence="1">
    <location>
        <begin position="610"/>
        <end position="627"/>
    </location>
</feature>
<protein>
    <submittedName>
        <fullName evidence="2">Uncharacterized protein</fullName>
    </submittedName>
</protein>
<evidence type="ECO:0000256" key="1">
    <source>
        <dbReference type="SAM" id="Phobius"/>
    </source>
</evidence>
<gene>
    <name evidence="2" type="ORF">B0H17DRAFT_1188425</name>
</gene>
<dbReference type="EMBL" id="JARKIE010000675">
    <property type="protein sequence ID" value="KAJ7621665.1"/>
    <property type="molecule type" value="Genomic_DNA"/>
</dbReference>
<dbReference type="AlphaFoldDB" id="A0AAD7BIF0"/>
<keyword evidence="1" id="KW-0472">Membrane</keyword>
<comment type="caution">
    <text evidence="2">The sequence shown here is derived from an EMBL/GenBank/DDBJ whole genome shotgun (WGS) entry which is preliminary data.</text>
</comment>
<sequence length="658" mass="72268">MALHAVTGPFPDQFLAFGPLEVLQRGSAWIQPRTVTAGYLSVVAPDSNPFADFDFNSFFAMDTATGSSSADFLTYSNHGMYFNSAAIPLSTPVLSTPYVPDVHIYCDLEFGPFATVPSPSDYAAWAPSFPDPSMLGNMTSGLDVFVDARSPGYHMRPQKRIRGLEVDPANILTSTRARVPSTRVLESRGLAKNSKNKSTPQLEHAVIRHRRCPREFGVMGGLVRATAPPPDYQYSIAGISDLRSKSAITPQAPQPRVSQLVGCSDSVATPASPCGEFECESVAVGVSPLPLALKQRPAMLCSRMRLRLDLRRCRSRKCRSGFSDVSSPAPPFRAVIAEDLGCPQSVAPRMTDERRVVLSRPLLWCLAPLSARSRVAAQLHLHLGRIALVATAFWYASRLWRILPLTPAFLSRSFYVMRDAHGRLETSGTAIFLCVSRFITLFLAPDPSPVFLYILRRSAKASGRARSRPHWQRHAGLRDVLNVGHLLDRLRAPTSFSLGIIALAEDEQWPFQMQTHHCAYRALTRTVGCARVRSHSDSVHRPRVQLILVRVGDRDRAGATVLIPRVRRVSARACERAASGERLWNVRASEGEQSQMIFGRLAAALARRPLLIALVLGLSVCIPYLIVPRATYVGLEVGDGAEVRSPDPAELSRNLPPA</sequence>
<reference evidence="2" key="1">
    <citation type="submission" date="2023-03" db="EMBL/GenBank/DDBJ databases">
        <title>Massive genome expansion in bonnet fungi (Mycena s.s.) driven by repeated elements and novel gene families across ecological guilds.</title>
        <authorList>
            <consortium name="Lawrence Berkeley National Laboratory"/>
            <person name="Harder C.B."/>
            <person name="Miyauchi S."/>
            <person name="Viragh M."/>
            <person name="Kuo A."/>
            <person name="Thoen E."/>
            <person name="Andreopoulos B."/>
            <person name="Lu D."/>
            <person name="Skrede I."/>
            <person name="Drula E."/>
            <person name="Henrissat B."/>
            <person name="Morin E."/>
            <person name="Kohler A."/>
            <person name="Barry K."/>
            <person name="LaButti K."/>
            <person name="Morin E."/>
            <person name="Salamov A."/>
            <person name="Lipzen A."/>
            <person name="Mereny Z."/>
            <person name="Hegedus B."/>
            <person name="Baldrian P."/>
            <person name="Stursova M."/>
            <person name="Weitz H."/>
            <person name="Taylor A."/>
            <person name="Grigoriev I.V."/>
            <person name="Nagy L.G."/>
            <person name="Martin F."/>
            <person name="Kauserud H."/>
        </authorList>
    </citation>
    <scope>NUCLEOTIDE SEQUENCE</scope>
    <source>
        <strain evidence="2">CBHHK067</strain>
    </source>
</reference>
<organism evidence="2 3">
    <name type="scientific">Mycena rosella</name>
    <name type="common">Pink bonnet</name>
    <name type="synonym">Agaricus rosellus</name>
    <dbReference type="NCBI Taxonomy" id="1033263"/>
    <lineage>
        <taxon>Eukaryota</taxon>
        <taxon>Fungi</taxon>
        <taxon>Dikarya</taxon>
        <taxon>Basidiomycota</taxon>
        <taxon>Agaricomycotina</taxon>
        <taxon>Agaricomycetes</taxon>
        <taxon>Agaricomycetidae</taxon>
        <taxon>Agaricales</taxon>
        <taxon>Marasmiineae</taxon>
        <taxon>Mycenaceae</taxon>
        <taxon>Mycena</taxon>
    </lineage>
</organism>
<evidence type="ECO:0000313" key="3">
    <source>
        <dbReference type="Proteomes" id="UP001221757"/>
    </source>
</evidence>
<keyword evidence="3" id="KW-1185">Reference proteome</keyword>
<dbReference type="Proteomes" id="UP001221757">
    <property type="component" value="Unassembled WGS sequence"/>
</dbReference>
<name>A0AAD7BIF0_MYCRO</name>
<keyword evidence="1" id="KW-1133">Transmembrane helix</keyword>
<proteinExistence type="predicted"/>
<keyword evidence="1" id="KW-0812">Transmembrane</keyword>